<dbReference type="PANTHER" id="PTHR30404">
    <property type="entry name" value="N-ACETYLMURAMOYL-L-ALANINE AMIDASE"/>
    <property type="match status" value="1"/>
</dbReference>
<sequence>MNWGLYAEAPRFEVPDLNNTKIVVENPDHNTIATIKPESSIFIYLSGIFYLLISSIFLFRYFKNLMTISKNIRKSSKVNQSTGYILLTNQFQKYSFSFFNYIIIPKESLLNKKLTNTIIQHELTHVKELHTVDILLIELIKCFYWFNPMIWFIKNEISENHEYMADNNVIKQNTNVSDYIKQILSSIYHSRSGLRSGFSFVTTKNRLNMLTSNNHSTKKKWVRLILAMFLIAFTFSFTSFNPDKSDKDPFIVIIDAGHGGKDPGSPSEKEINLKISKEILNLSQNSNIKIILTRENDEYITLSERISFINNQKADMLLSIHCNNSENITKNGPEGYFSELNNKKAISQKATEILITNQVNKFSKEGSIKSADYKILREINIPGVLLELGYMSNKEDADFLLNPVNQKDIAKNILQSLNEVEKELRK</sequence>
<evidence type="ECO:0000313" key="7">
    <source>
        <dbReference type="Proteomes" id="UP001209885"/>
    </source>
</evidence>
<keyword evidence="7" id="KW-1185">Reference proteome</keyword>
<organism evidence="6 7">
    <name type="scientific">Mangrovivirga halotolerans</name>
    <dbReference type="NCBI Taxonomy" id="2993936"/>
    <lineage>
        <taxon>Bacteria</taxon>
        <taxon>Pseudomonadati</taxon>
        <taxon>Bacteroidota</taxon>
        <taxon>Cytophagia</taxon>
        <taxon>Cytophagales</taxon>
        <taxon>Mangrovivirgaceae</taxon>
        <taxon>Mangrovivirga</taxon>
    </lineage>
</organism>
<gene>
    <name evidence="6" type="ORF">OO013_05300</name>
</gene>
<keyword evidence="4" id="KW-1133">Transmembrane helix</keyword>
<evidence type="ECO:0000256" key="4">
    <source>
        <dbReference type="SAM" id="Phobius"/>
    </source>
</evidence>
<dbReference type="EMBL" id="JAPFQN010000003">
    <property type="protein sequence ID" value="MCX2743269.1"/>
    <property type="molecule type" value="Genomic_DNA"/>
</dbReference>
<keyword evidence="3" id="KW-0378">Hydrolase</keyword>
<evidence type="ECO:0000256" key="2">
    <source>
        <dbReference type="ARBA" id="ARBA00011901"/>
    </source>
</evidence>
<accession>A0ABT3RNB3</accession>
<dbReference type="CDD" id="cd07341">
    <property type="entry name" value="M56_BlaR1_MecR1_like"/>
    <property type="match status" value="1"/>
</dbReference>
<dbReference type="Pfam" id="PF05569">
    <property type="entry name" value="Peptidase_M56"/>
    <property type="match status" value="1"/>
</dbReference>
<feature type="domain" description="MurNAc-LAA" evidence="5">
    <location>
        <begin position="306"/>
        <end position="418"/>
    </location>
</feature>
<dbReference type="InterPro" id="IPR002508">
    <property type="entry name" value="MurNAc-LAA_cat"/>
</dbReference>
<evidence type="ECO:0000256" key="1">
    <source>
        <dbReference type="ARBA" id="ARBA00001561"/>
    </source>
</evidence>
<protein>
    <recommendedName>
        <fullName evidence="2">N-acetylmuramoyl-L-alanine amidase</fullName>
        <ecNumber evidence="2">3.5.1.28</ecNumber>
    </recommendedName>
</protein>
<evidence type="ECO:0000259" key="5">
    <source>
        <dbReference type="SMART" id="SM00646"/>
    </source>
</evidence>
<feature type="transmembrane region" description="Helical" evidence="4">
    <location>
        <begin position="221"/>
        <end position="240"/>
    </location>
</feature>
<dbReference type="SMART" id="SM00646">
    <property type="entry name" value="Ami_3"/>
    <property type="match status" value="1"/>
</dbReference>
<dbReference type="Proteomes" id="UP001209885">
    <property type="component" value="Unassembled WGS sequence"/>
</dbReference>
<proteinExistence type="predicted"/>
<keyword evidence="4" id="KW-0472">Membrane</keyword>
<evidence type="ECO:0000313" key="6">
    <source>
        <dbReference type="EMBL" id="MCX2743269.1"/>
    </source>
</evidence>
<dbReference type="PANTHER" id="PTHR30404:SF0">
    <property type="entry name" value="N-ACETYLMURAMOYL-L-ALANINE AMIDASE AMIC"/>
    <property type="match status" value="1"/>
</dbReference>
<dbReference type="Gene3D" id="3.40.630.40">
    <property type="entry name" value="Zn-dependent exopeptidases"/>
    <property type="match status" value="1"/>
</dbReference>
<dbReference type="Pfam" id="PF01520">
    <property type="entry name" value="Amidase_3"/>
    <property type="match status" value="1"/>
</dbReference>
<dbReference type="RefSeq" id="WP_266055644.1">
    <property type="nucleotide sequence ID" value="NZ_JAPFQN010000003.1"/>
</dbReference>
<dbReference type="CDD" id="cd02696">
    <property type="entry name" value="MurNAc-LAA"/>
    <property type="match status" value="1"/>
</dbReference>
<evidence type="ECO:0000256" key="3">
    <source>
        <dbReference type="ARBA" id="ARBA00022801"/>
    </source>
</evidence>
<dbReference type="SUPFAM" id="SSF53187">
    <property type="entry name" value="Zn-dependent exopeptidases"/>
    <property type="match status" value="1"/>
</dbReference>
<keyword evidence="4" id="KW-0812">Transmembrane</keyword>
<reference evidence="6 7" key="1">
    <citation type="submission" date="2022-11" db="EMBL/GenBank/DDBJ databases">
        <title>The characterization of three novel Bacteroidetes species and genomic analysis of their roles in tidal elemental geochemical cycles.</title>
        <authorList>
            <person name="Ma K."/>
        </authorList>
    </citation>
    <scope>NUCLEOTIDE SEQUENCE [LARGE SCALE GENOMIC DNA]</scope>
    <source>
        <strain evidence="6 7">M17</strain>
    </source>
</reference>
<dbReference type="EC" id="3.5.1.28" evidence="2"/>
<feature type="transmembrane region" description="Helical" evidence="4">
    <location>
        <begin position="41"/>
        <end position="62"/>
    </location>
</feature>
<dbReference type="InterPro" id="IPR008756">
    <property type="entry name" value="Peptidase_M56"/>
</dbReference>
<name>A0ABT3RNB3_9BACT</name>
<comment type="catalytic activity">
    <reaction evidence="1">
        <text>Hydrolyzes the link between N-acetylmuramoyl residues and L-amino acid residues in certain cell-wall glycopeptides.</text>
        <dbReference type="EC" id="3.5.1.28"/>
    </reaction>
</comment>
<comment type="caution">
    <text evidence="6">The sequence shown here is derived from an EMBL/GenBank/DDBJ whole genome shotgun (WGS) entry which is preliminary data.</text>
</comment>
<dbReference type="InterPro" id="IPR050695">
    <property type="entry name" value="N-acetylmuramoyl_amidase_3"/>
</dbReference>